<evidence type="ECO:0000259" key="2">
    <source>
        <dbReference type="Pfam" id="PF22665"/>
    </source>
</evidence>
<proteinExistence type="predicted"/>
<keyword evidence="4" id="KW-1185">Reference proteome</keyword>
<dbReference type="EMBL" id="FOZS01000011">
    <property type="protein sequence ID" value="SFT09074.1"/>
    <property type="molecule type" value="Genomic_DNA"/>
</dbReference>
<feature type="domain" description="DUF6293" evidence="2">
    <location>
        <begin position="151"/>
        <end position="246"/>
    </location>
</feature>
<feature type="domain" description="HFX-2341-like N-terminal" evidence="1">
    <location>
        <begin position="9"/>
        <end position="126"/>
    </location>
</feature>
<accession>A0A1I6V636</accession>
<evidence type="ECO:0000313" key="3">
    <source>
        <dbReference type="EMBL" id="SFT09074.1"/>
    </source>
</evidence>
<gene>
    <name evidence="3" type="ORF">SAMN04488556_0076</name>
</gene>
<sequence>MEPMNIVDRVQIAPLGYEKARVKEPIYQFNADKVVLIRQDSSTDYETDYQRDLISELEDNDRIELDTLECDFFDLESSLRVLTSAIREHEDHDVYVNASTGSKITAIAAVIACQNLGATPFYVRPEYRNDDGHLEPPEEPLVSEVGEITDIPVFSLQSPSMNQLLVLSYLAEEDGATKKELIEFGKSQEFDFIVNSKTTSEEGLYKLLETHIIDPLQSKSFISVKKDGRTKRVYLADHGKEALQIFQPE</sequence>
<dbReference type="InterPro" id="IPR036390">
    <property type="entry name" value="WH_DNA-bd_sf"/>
</dbReference>
<organism evidence="3 4">
    <name type="scientific">Halostagnicola kamekurae</name>
    <dbReference type="NCBI Taxonomy" id="619731"/>
    <lineage>
        <taxon>Archaea</taxon>
        <taxon>Methanobacteriati</taxon>
        <taxon>Methanobacteriota</taxon>
        <taxon>Stenosarchaea group</taxon>
        <taxon>Halobacteria</taxon>
        <taxon>Halobacteriales</taxon>
        <taxon>Natrialbaceae</taxon>
        <taxon>Halostagnicola</taxon>
    </lineage>
</organism>
<protein>
    <recommendedName>
        <fullName evidence="5">CRISPR-associated protein (Cas_Cas02710)</fullName>
    </recommendedName>
</protein>
<dbReference type="Proteomes" id="UP000199199">
    <property type="component" value="Unassembled WGS sequence"/>
</dbReference>
<dbReference type="InterPro" id="IPR046260">
    <property type="entry name" value="HFX_2341-like_N"/>
</dbReference>
<dbReference type="AlphaFoldDB" id="A0A1I6V636"/>
<name>A0A1I6V636_9EURY</name>
<dbReference type="Pfam" id="PF22665">
    <property type="entry name" value="WHD_DUF6293"/>
    <property type="match status" value="1"/>
</dbReference>
<dbReference type="Gene3D" id="3.40.50.10770">
    <property type="entry name" value="Hypothetical protein VC1899 like domain (Restriction endonuclease-like)"/>
    <property type="match status" value="1"/>
</dbReference>
<dbReference type="InterPro" id="IPR054162">
    <property type="entry name" value="DUF6293_C"/>
</dbReference>
<dbReference type="SUPFAM" id="SSF46785">
    <property type="entry name" value="Winged helix' DNA-binding domain"/>
    <property type="match status" value="1"/>
</dbReference>
<reference evidence="4" key="1">
    <citation type="submission" date="2016-10" db="EMBL/GenBank/DDBJ databases">
        <authorList>
            <person name="Varghese N."/>
            <person name="Submissions S."/>
        </authorList>
    </citation>
    <scope>NUCLEOTIDE SEQUENCE [LARGE SCALE GENOMIC DNA]</scope>
    <source>
        <strain evidence="4">DSM 22427</strain>
    </source>
</reference>
<evidence type="ECO:0000313" key="4">
    <source>
        <dbReference type="Proteomes" id="UP000199199"/>
    </source>
</evidence>
<dbReference type="Pfam" id="PF19810">
    <property type="entry name" value="HFX_2341_N"/>
    <property type="match status" value="1"/>
</dbReference>
<evidence type="ECO:0008006" key="5">
    <source>
        <dbReference type="Google" id="ProtNLM"/>
    </source>
</evidence>
<evidence type="ECO:0000259" key="1">
    <source>
        <dbReference type="Pfam" id="PF19810"/>
    </source>
</evidence>